<comment type="caution">
    <text evidence="6">The sequence shown here is derived from an EMBL/GenBank/DDBJ whole genome shotgun (WGS) entry which is preliminary data.</text>
</comment>
<dbReference type="STRING" id="983506.L8WEH6"/>
<dbReference type="InterPro" id="IPR036188">
    <property type="entry name" value="FAD/NAD-bd_sf"/>
</dbReference>
<reference evidence="6 7" key="1">
    <citation type="journal article" date="2013" name="Nat. Commun.">
        <title>The evolution and pathogenic mechanisms of the rice sheath blight pathogen.</title>
        <authorList>
            <person name="Zheng A."/>
            <person name="Lin R."/>
            <person name="Xu L."/>
            <person name="Qin P."/>
            <person name="Tang C."/>
            <person name="Ai P."/>
            <person name="Zhang D."/>
            <person name="Liu Y."/>
            <person name="Sun Z."/>
            <person name="Feng H."/>
            <person name="Wang Y."/>
            <person name="Chen Y."/>
            <person name="Liang X."/>
            <person name="Fu R."/>
            <person name="Li Q."/>
            <person name="Zhang J."/>
            <person name="Yu X."/>
            <person name="Xie Z."/>
            <person name="Ding L."/>
            <person name="Guan P."/>
            <person name="Tang J."/>
            <person name="Liang Y."/>
            <person name="Wang S."/>
            <person name="Deng Q."/>
            <person name="Li S."/>
            <person name="Zhu J."/>
            <person name="Wang L."/>
            <person name="Liu H."/>
            <person name="Li P."/>
        </authorList>
    </citation>
    <scope>NUCLEOTIDE SEQUENCE [LARGE SCALE GENOMIC DNA]</scope>
    <source>
        <strain evidence="7">AG-1 IA</strain>
    </source>
</reference>
<dbReference type="Gene3D" id="3.50.50.60">
    <property type="entry name" value="FAD/NAD(P)-binding domain"/>
    <property type="match status" value="1"/>
</dbReference>
<accession>L8WEH6</accession>
<dbReference type="InterPro" id="IPR051104">
    <property type="entry name" value="FAD_monoxygenase"/>
</dbReference>
<feature type="region of interest" description="Disordered" evidence="4">
    <location>
        <begin position="1"/>
        <end position="22"/>
    </location>
</feature>
<evidence type="ECO:0000259" key="5">
    <source>
        <dbReference type="Pfam" id="PF01494"/>
    </source>
</evidence>
<feature type="domain" description="FAD-binding" evidence="5">
    <location>
        <begin position="390"/>
        <end position="506"/>
    </location>
</feature>
<keyword evidence="7" id="KW-1185">Reference proteome</keyword>
<sequence length="562" mass="63814">MRSAGHHENADQRTESKGDVGQVIDTEWPADGLICELGLMSSRGQHHQPCRKKTCTFMRKSDGSYERPKNCALPMDRALDWDVRTFDYKSIYHWWRHRRPVCSHWSDSGWHTRPSLRSCGELAHPWDMMDAQFSFWDPVHSTDSQPVVGAGVSFGTNARNALAKLGLQRDFEEQLTTIPSGIWFEWRNGQGQEQELIATEDQTYSNPLGNSSVHRADFLDVMVKHVPKSISHFGKRLVSIEKLSHGSGKNVRLHFQDGSSHDTDLVIGYDGIHSKVREYLQSAKRIANTGSGKAELQWSGSWAWRGMIPTEKFLKGVPTKMGEHYSKIPQMFLGKDRHILIFPINKFSTINVVAFATDRSQWPDRPSRSPSSTCMVECIPNEFDLIELKEGDAWTQKSTQEEMVAQFPGWADDIINILKCIEEPNKWALHELNPTLDTYVDGTVCVAGDAAHAGTPHQGALAGQAIEDALFLTWLLSQPSINRANLADALQVYDSVRRPRANKVSETSFEAGEIYEFALDRTGSDFSKLREELESRYEWIWGHDHEEDFIKARQEMEIRGLL</sequence>
<dbReference type="Pfam" id="PF01494">
    <property type="entry name" value="FAD_binding_3"/>
    <property type="match status" value="1"/>
</dbReference>
<keyword evidence="2" id="KW-0274">FAD</keyword>
<gene>
    <name evidence="6" type="ORF">AG1IA_09629</name>
</gene>
<dbReference type="GO" id="GO:0071949">
    <property type="term" value="F:FAD binding"/>
    <property type="evidence" value="ECO:0007669"/>
    <property type="project" value="InterPro"/>
</dbReference>
<evidence type="ECO:0000256" key="3">
    <source>
        <dbReference type="ARBA" id="ARBA00023002"/>
    </source>
</evidence>
<evidence type="ECO:0000256" key="1">
    <source>
        <dbReference type="ARBA" id="ARBA00022630"/>
    </source>
</evidence>
<evidence type="ECO:0000313" key="7">
    <source>
        <dbReference type="Proteomes" id="UP000011668"/>
    </source>
</evidence>
<dbReference type="PANTHER" id="PTHR46720:SF3">
    <property type="entry name" value="FAD-BINDING DOMAIN-CONTAINING PROTEIN-RELATED"/>
    <property type="match status" value="1"/>
</dbReference>
<dbReference type="GO" id="GO:0044550">
    <property type="term" value="P:secondary metabolite biosynthetic process"/>
    <property type="evidence" value="ECO:0007669"/>
    <property type="project" value="TreeGrafter"/>
</dbReference>
<dbReference type="OrthoDB" id="417877at2759"/>
<evidence type="ECO:0000313" key="6">
    <source>
        <dbReference type="EMBL" id="ELU36340.1"/>
    </source>
</evidence>
<dbReference type="GO" id="GO:0016491">
    <property type="term" value="F:oxidoreductase activity"/>
    <property type="evidence" value="ECO:0007669"/>
    <property type="project" value="UniProtKB-KW"/>
</dbReference>
<feature type="compositionally biased region" description="Basic and acidic residues" evidence="4">
    <location>
        <begin position="1"/>
        <end position="18"/>
    </location>
</feature>
<dbReference type="EMBL" id="AFRT01003638">
    <property type="protein sequence ID" value="ELU36340.1"/>
    <property type="molecule type" value="Genomic_DNA"/>
</dbReference>
<dbReference type="HOGENOM" id="CLU_485000_0_0_1"/>
<proteinExistence type="predicted"/>
<dbReference type="PANTHER" id="PTHR46720">
    <property type="entry name" value="HYDROXYLASE, PUTATIVE (AFU_ORTHOLOGUE AFUA_3G01460)-RELATED"/>
    <property type="match status" value="1"/>
</dbReference>
<dbReference type="SUPFAM" id="SSF54373">
    <property type="entry name" value="FAD-linked reductases, C-terminal domain"/>
    <property type="match status" value="1"/>
</dbReference>
<dbReference type="OMA" id="EWIAWRG"/>
<organism evidence="6 7">
    <name type="scientific">Thanatephorus cucumeris (strain AG1-IA)</name>
    <name type="common">Rice sheath blight fungus</name>
    <name type="synonym">Rhizoctonia solani</name>
    <dbReference type="NCBI Taxonomy" id="983506"/>
    <lineage>
        <taxon>Eukaryota</taxon>
        <taxon>Fungi</taxon>
        <taxon>Dikarya</taxon>
        <taxon>Basidiomycota</taxon>
        <taxon>Agaricomycotina</taxon>
        <taxon>Agaricomycetes</taxon>
        <taxon>Cantharellales</taxon>
        <taxon>Ceratobasidiaceae</taxon>
        <taxon>Rhizoctonia</taxon>
        <taxon>Rhizoctonia solani AG-1</taxon>
    </lineage>
</organism>
<keyword evidence="1" id="KW-0285">Flavoprotein</keyword>
<keyword evidence="3" id="KW-0560">Oxidoreductase</keyword>
<evidence type="ECO:0000256" key="4">
    <source>
        <dbReference type="SAM" id="MobiDB-lite"/>
    </source>
</evidence>
<dbReference type="InterPro" id="IPR002938">
    <property type="entry name" value="FAD-bd"/>
</dbReference>
<name>L8WEH6_THACA</name>
<dbReference type="AlphaFoldDB" id="L8WEH6"/>
<evidence type="ECO:0000256" key="2">
    <source>
        <dbReference type="ARBA" id="ARBA00022827"/>
    </source>
</evidence>
<dbReference type="Proteomes" id="UP000011668">
    <property type="component" value="Unassembled WGS sequence"/>
</dbReference>
<dbReference type="SUPFAM" id="SSF51905">
    <property type="entry name" value="FAD/NAD(P)-binding domain"/>
    <property type="match status" value="1"/>
</dbReference>
<protein>
    <submittedName>
        <fullName evidence="6">Mannitol 1-phosphate dehydrogenase</fullName>
    </submittedName>
</protein>